<dbReference type="PROSITE" id="PS01031">
    <property type="entry name" value="SHSP"/>
    <property type="match status" value="1"/>
</dbReference>
<comment type="caution">
    <text evidence="6">The sequence shown here is derived from an EMBL/GenBank/DDBJ whole genome shotgun (WGS) entry which is preliminary data.</text>
</comment>
<feature type="compositionally biased region" description="Polar residues" evidence="4">
    <location>
        <begin position="144"/>
        <end position="153"/>
    </location>
</feature>
<evidence type="ECO:0000313" key="6">
    <source>
        <dbReference type="EMBL" id="MEI9409355.1"/>
    </source>
</evidence>
<dbReference type="Pfam" id="PF00011">
    <property type="entry name" value="HSP20"/>
    <property type="match status" value="1"/>
</dbReference>
<evidence type="ECO:0000256" key="1">
    <source>
        <dbReference type="ARBA" id="ARBA00023016"/>
    </source>
</evidence>
<dbReference type="InterPro" id="IPR002068">
    <property type="entry name" value="A-crystallin/Hsp20_dom"/>
</dbReference>
<keyword evidence="1" id="KW-0346">Stress response</keyword>
<dbReference type="InterPro" id="IPR008978">
    <property type="entry name" value="HSP20-like_chaperone"/>
</dbReference>
<reference evidence="6 7" key="1">
    <citation type="submission" date="2022-12" db="EMBL/GenBank/DDBJ databases">
        <authorList>
            <person name="Muema E."/>
        </authorList>
    </citation>
    <scope>NUCLEOTIDE SEQUENCE [LARGE SCALE GENOMIC DNA]</scope>
    <source>
        <strain evidence="7">1326</strain>
    </source>
</reference>
<feature type="domain" description="SHSP" evidence="5">
    <location>
        <begin position="25"/>
        <end position="136"/>
    </location>
</feature>
<protein>
    <submittedName>
        <fullName evidence="6">Hsp20 family protein</fullName>
    </submittedName>
</protein>
<feature type="region of interest" description="Disordered" evidence="4">
    <location>
        <begin position="141"/>
        <end position="160"/>
    </location>
</feature>
<dbReference type="Proteomes" id="UP001387293">
    <property type="component" value="Unassembled WGS sequence"/>
</dbReference>
<name>A0ABU8KUG4_9HYPH</name>
<dbReference type="EMBL" id="JAPYKS010000007">
    <property type="protein sequence ID" value="MEI9409355.1"/>
    <property type="molecule type" value="Genomic_DNA"/>
</dbReference>
<evidence type="ECO:0000259" key="5">
    <source>
        <dbReference type="PROSITE" id="PS01031"/>
    </source>
</evidence>
<gene>
    <name evidence="6" type="ORF">O7A60_11325</name>
</gene>
<evidence type="ECO:0000256" key="4">
    <source>
        <dbReference type="SAM" id="MobiDB-lite"/>
    </source>
</evidence>
<accession>A0ABU8KUG4</accession>
<dbReference type="PANTHER" id="PTHR47062">
    <property type="match status" value="1"/>
</dbReference>
<sequence length="160" mass="18054">MRSFDYSPLYRTTVGFDRLFDMLENSVRSDWPPYNIEKNGENDYRITMAVAGFGLDEVELVQNGPELSVTGQRKPDQQNREILHRGLATGNFKQVFKLADHVKVKAANIHNGLLSVDLVREVPDELKPRCIEIGSEARAVPLQDSGNKQSIDSEPQRKVA</sequence>
<comment type="similarity">
    <text evidence="2 3">Belongs to the small heat shock protein (HSP20) family.</text>
</comment>
<evidence type="ECO:0000256" key="2">
    <source>
        <dbReference type="PROSITE-ProRule" id="PRU00285"/>
    </source>
</evidence>
<evidence type="ECO:0000256" key="3">
    <source>
        <dbReference type="RuleBase" id="RU003616"/>
    </source>
</evidence>
<keyword evidence="7" id="KW-1185">Reference proteome</keyword>
<dbReference type="SUPFAM" id="SSF49764">
    <property type="entry name" value="HSP20-like chaperones"/>
    <property type="match status" value="1"/>
</dbReference>
<evidence type="ECO:0000313" key="7">
    <source>
        <dbReference type="Proteomes" id="UP001387293"/>
    </source>
</evidence>
<dbReference type="CDD" id="cd06470">
    <property type="entry name" value="ACD_IbpA-B_like"/>
    <property type="match status" value="1"/>
</dbReference>
<proteinExistence type="inferred from homology"/>
<dbReference type="Gene3D" id="2.60.40.790">
    <property type="match status" value="1"/>
</dbReference>
<dbReference type="RefSeq" id="WP_337106538.1">
    <property type="nucleotide sequence ID" value="NZ_JAPYKS010000007.1"/>
</dbReference>
<organism evidence="6 7">
    <name type="scientific">Mesorhizobium salmacidum</name>
    <dbReference type="NCBI Taxonomy" id="3015171"/>
    <lineage>
        <taxon>Bacteria</taxon>
        <taxon>Pseudomonadati</taxon>
        <taxon>Pseudomonadota</taxon>
        <taxon>Alphaproteobacteria</taxon>
        <taxon>Hyphomicrobiales</taxon>
        <taxon>Phyllobacteriaceae</taxon>
        <taxon>Mesorhizobium</taxon>
    </lineage>
</organism>
<dbReference type="PANTHER" id="PTHR47062:SF1">
    <property type="entry name" value="SMALL HEAT SHOCK PROTEIN IBPA"/>
    <property type="match status" value="1"/>
</dbReference>
<dbReference type="InterPro" id="IPR037913">
    <property type="entry name" value="ACD_IbpA/B"/>
</dbReference>